<evidence type="ECO:0000313" key="1">
    <source>
        <dbReference type="EMBL" id="MDI7923948.1"/>
    </source>
</evidence>
<name>A0AAE3QHF1_9HYPH</name>
<dbReference type="RefSeq" id="WP_311787197.1">
    <property type="nucleotide sequence ID" value="NZ_JALDYY010000008.1"/>
</dbReference>
<keyword evidence="2" id="KW-1185">Reference proteome</keyword>
<gene>
    <name evidence="1" type="ORF">MRS75_17925</name>
</gene>
<dbReference type="Proteomes" id="UP001161580">
    <property type="component" value="Unassembled WGS sequence"/>
</dbReference>
<sequence>MSHSIQRAPVRTIKIWNIAIAIVNLLNTSNGNVQESPFIPPDRPADVGMARRSLVGRSILL</sequence>
<comment type="caution">
    <text evidence="1">The sequence shown here is derived from an EMBL/GenBank/DDBJ whole genome shotgun (WGS) entry which is preliminary data.</text>
</comment>
<protein>
    <submittedName>
        <fullName evidence="1">Uncharacterized protein</fullName>
    </submittedName>
</protein>
<reference evidence="1" key="1">
    <citation type="submission" date="2022-03" db="EMBL/GenBank/DDBJ databases">
        <title>Fererhizobium litorale gen. nov., sp. nov., isolated from sandy sediments of the Sea of Japan seashore.</title>
        <authorList>
            <person name="Romanenko L."/>
            <person name="Kurilenko V."/>
            <person name="Otstavnykh N."/>
            <person name="Svetashev V."/>
            <person name="Tekutyeva L."/>
            <person name="Isaeva M."/>
            <person name="Mikhailov V."/>
        </authorList>
    </citation>
    <scope>NUCLEOTIDE SEQUENCE</scope>
    <source>
        <strain evidence="1">KMM 9576</strain>
    </source>
</reference>
<dbReference type="EMBL" id="JALDYZ010000011">
    <property type="protein sequence ID" value="MDI7923948.1"/>
    <property type="molecule type" value="Genomic_DNA"/>
</dbReference>
<dbReference type="AlphaFoldDB" id="A0AAE3QHF1"/>
<organism evidence="1 2">
    <name type="scientific">Ferirhizobium litorale</name>
    <dbReference type="NCBI Taxonomy" id="2927786"/>
    <lineage>
        <taxon>Bacteria</taxon>
        <taxon>Pseudomonadati</taxon>
        <taxon>Pseudomonadota</taxon>
        <taxon>Alphaproteobacteria</taxon>
        <taxon>Hyphomicrobiales</taxon>
        <taxon>Rhizobiaceae</taxon>
        <taxon>Ferirhizobium</taxon>
    </lineage>
</organism>
<accession>A0AAE3QHF1</accession>
<proteinExistence type="predicted"/>
<evidence type="ECO:0000313" key="2">
    <source>
        <dbReference type="Proteomes" id="UP001161580"/>
    </source>
</evidence>